<gene>
    <name evidence="1" type="ORF">BC936DRAFT_136616</name>
</gene>
<sequence length="287" mass="29869">MTKEMTILRNSFIPEAQTVPYPGSAERESPGLVLSTLYTTGFVEYFTFGIFTSKSIFEMALIRLLTLIVALVHVVASEDVTGLQLISGPFQAIGSNGTSPAAVYGCDFGYYACSDGATCCPTGSTCGGYLQCCTAGYSACPGSAYCCPTGVACLSNNRCDAICGPTDILCSTGGCCKTGQRCDTVLNVCVTDNTNTLIIYTSVTETSTSTSQTSTSTSVTSTTVISTTVTSTSVTAIFPSVSSPTTTLMSSIKPQTSTPSTGAANRGFIPSLFVLLVPMLLTLMRIL</sequence>
<name>A0A433CZ52_9FUNG</name>
<keyword evidence="2" id="KW-1185">Reference proteome</keyword>
<evidence type="ECO:0000313" key="2">
    <source>
        <dbReference type="Proteomes" id="UP000268093"/>
    </source>
</evidence>
<dbReference type="EMBL" id="RBNI01010139">
    <property type="protein sequence ID" value="RUP43867.1"/>
    <property type="molecule type" value="Genomic_DNA"/>
</dbReference>
<dbReference type="AlphaFoldDB" id="A0A433CZ52"/>
<comment type="caution">
    <text evidence="1">The sequence shown here is derived from an EMBL/GenBank/DDBJ whole genome shotgun (WGS) entry which is preliminary data.</text>
</comment>
<reference evidence="1 2" key="1">
    <citation type="journal article" date="2018" name="New Phytol.">
        <title>Phylogenomics of Endogonaceae and evolution of mycorrhizas within Mucoromycota.</title>
        <authorList>
            <person name="Chang Y."/>
            <person name="Desiro A."/>
            <person name="Na H."/>
            <person name="Sandor L."/>
            <person name="Lipzen A."/>
            <person name="Clum A."/>
            <person name="Barry K."/>
            <person name="Grigoriev I.V."/>
            <person name="Martin F.M."/>
            <person name="Stajich J.E."/>
            <person name="Smith M.E."/>
            <person name="Bonito G."/>
            <person name="Spatafora J.W."/>
        </authorList>
    </citation>
    <scope>NUCLEOTIDE SEQUENCE [LARGE SCALE GENOMIC DNA]</scope>
    <source>
        <strain evidence="1 2">GMNB39</strain>
    </source>
</reference>
<evidence type="ECO:0008006" key="3">
    <source>
        <dbReference type="Google" id="ProtNLM"/>
    </source>
</evidence>
<dbReference type="OrthoDB" id="5152093at2759"/>
<organism evidence="1 2">
    <name type="scientific">Jimgerdemannia flammicorona</name>
    <dbReference type="NCBI Taxonomy" id="994334"/>
    <lineage>
        <taxon>Eukaryota</taxon>
        <taxon>Fungi</taxon>
        <taxon>Fungi incertae sedis</taxon>
        <taxon>Mucoromycota</taxon>
        <taxon>Mucoromycotina</taxon>
        <taxon>Endogonomycetes</taxon>
        <taxon>Endogonales</taxon>
        <taxon>Endogonaceae</taxon>
        <taxon>Jimgerdemannia</taxon>
    </lineage>
</organism>
<evidence type="ECO:0000313" key="1">
    <source>
        <dbReference type="EMBL" id="RUP43867.1"/>
    </source>
</evidence>
<proteinExistence type="predicted"/>
<protein>
    <recommendedName>
        <fullName evidence="3">Granulins domain-containing protein</fullName>
    </recommendedName>
</protein>
<dbReference type="Proteomes" id="UP000268093">
    <property type="component" value="Unassembled WGS sequence"/>
</dbReference>
<accession>A0A433CZ52</accession>